<dbReference type="Gene3D" id="3.40.50.1820">
    <property type="entry name" value="alpha/beta hydrolase"/>
    <property type="match status" value="1"/>
</dbReference>
<keyword evidence="14" id="KW-1185">Reference proteome</keyword>
<keyword evidence="5 10" id="KW-0378">Hydrolase</keyword>
<comment type="caution">
    <text evidence="13">The sequence shown here is derived from an EMBL/GenBank/DDBJ whole genome shotgun (WGS) entry which is preliminary data.</text>
</comment>
<name>A0A9P5Y7K5_9AGAR</name>
<feature type="domain" description="GPI inositol-deacylase PGAP1-like alpha/beta" evidence="11">
    <location>
        <begin position="76"/>
        <end position="292"/>
    </location>
</feature>
<comment type="function">
    <text evidence="10">Involved in inositol deacylation of GPI-anchored proteins which plays important roles in the quality control and ER-associated degradation of GPI-anchored proteins.</text>
</comment>
<dbReference type="GO" id="GO:0006505">
    <property type="term" value="P:GPI anchor metabolic process"/>
    <property type="evidence" value="ECO:0007669"/>
    <property type="project" value="TreeGrafter"/>
</dbReference>
<evidence type="ECO:0000256" key="5">
    <source>
        <dbReference type="ARBA" id="ARBA00022801"/>
    </source>
</evidence>
<keyword evidence="4 10" id="KW-0812">Transmembrane</keyword>
<dbReference type="InterPro" id="IPR056824">
    <property type="entry name" value="PGAP1_TMD"/>
</dbReference>
<evidence type="ECO:0000256" key="4">
    <source>
        <dbReference type="ARBA" id="ARBA00022692"/>
    </source>
</evidence>
<dbReference type="GO" id="GO:0006888">
    <property type="term" value="P:endoplasmic reticulum to Golgi vesicle-mediated transport"/>
    <property type="evidence" value="ECO:0007669"/>
    <property type="project" value="TreeGrafter"/>
</dbReference>
<evidence type="ECO:0000256" key="2">
    <source>
        <dbReference type="ARBA" id="ARBA00006931"/>
    </source>
</evidence>
<dbReference type="GO" id="GO:0015031">
    <property type="term" value="P:protein transport"/>
    <property type="evidence" value="ECO:0007669"/>
    <property type="project" value="UniProtKB-KW"/>
</dbReference>
<evidence type="ECO:0000313" key="13">
    <source>
        <dbReference type="EMBL" id="KAF9464808.1"/>
    </source>
</evidence>
<sequence length="965" mass="106582">MRFIPTGALGLCSLIVISVSYFASVDISHSLSPQGCRMSWMNPAYVVQDKFDLSWTSFSQRYSLWLYREDGWDSEVRGVPVLFIPGNAGSSRQVRSIASSAARQFYTSPGTVAPEFASRSLKPLDFFAVEFNEDLSAFHGPTLESQTQYTSRAIDYILSLYPSNTTIILMGHSMGGIVATSLLPSPYISTIITMSTPHTLPPARFDSRIDAIYRKNKEVLEHNPIPILSLCGGATDMMIPSESCVLPGTRADNVLRRTVFTSALEGAWTGVGHREMVWCHQVRWRVARAILEAEVSASLFEKAIVLDRWLRDGHTLPSVMVTPENEITLADRTTYEVLPGNVPLILRDPRGSRTYLLPAPKGLHSNTTATLVLYVSRGTIPPVSPQNPIPLQVTVSICTSSSIISGTGPKCIPKIPYSLRLIPNPNTGAVFPVPGEGTDESEGVVLYEADLPEFDNTNDEKWVGVHVAGADGRGWVVGGFASKEVTYSNSSILSLLLGSTTVFLPDRHTLHTRFTFPKLPSSALIVYRITPKLSIDGPPCSGPLLSPLILHRSQPLETHYFPVRSLNGRILLHSHHAAPYIPRDTYFVPRTLDFSIYSSGFTGCEKDLIGFVIDVDWSATLGRWASRYPTTLVSWAIGVVATLVLGAWHTNDTTGAVPTVQDSLNLYGRKTIRKLLLFSLICSVLPLPAAYYLGNSGEILFAPIAPLLLLVASGLVCISWWFLVILMWPIGSLGRSIFGRRREDFRVHRSTVVSMCLIFALIFLLVPWQVAYLGCWVIHLYTCASLNQPDSFPGGSLTPGVAAIPLIRVHDTDADSEDDSQTVPVRDEQYRINNRNHNMHLLLLMTWLLPLAAPVLAVWVRTLFTAGFTTPFDGDHNFLNVAPFLILVDFASWNAGPLFERQSFEEMLSVRWCLALLAGTAFFIGPRHAYSIFDAAKITIGLITIIRVGRRYWGGRSWSVAESVR</sequence>
<keyword evidence="8 10" id="KW-1133">Transmembrane helix</keyword>
<dbReference type="PANTHER" id="PTHR15495:SF7">
    <property type="entry name" value="GPI INOSITOL-DEACYLASE"/>
    <property type="match status" value="1"/>
</dbReference>
<protein>
    <recommendedName>
        <fullName evidence="10">GPI inositol-deacylase</fullName>
        <ecNumber evidence="10">3.1.-.-</ecNumber>
    </recommendedName>
</protein>
<dbReference type="PANTHER" id="PTHR15495">
    <property type="entry name" value="NEGATIVE REGULATOR OF VESICLE FORMATION-RELATED"/>
    <property type="match status" value="1"/>
</dbReference>
<accession>A0A9P5Y7K5</accession>
<evidence type="ECO:0000256" key="7">
    <source>
        <dbReference type="ARBA" id="ARBA00022927"/>
    </source>
</evidence>
<feature type="transmembrane region" description="Helical" evidence="10">
    <location>
        <begin position="876"/>
        <end position="896"/>
    </location>
</feature>
<keyword evidence="6 10" id="KW-0256">Endoplasmic reticulum</keyword>
<proteinExistence type="inferred from homology"/>
<evidence type="ECO:0000259" key="12">
    <source>
        <dbReference type="Pfam" id="PF25140"/>
    </source>
</evidence>
<dbReference type="EC" id="3.1.-.-" evidence="10"/>
<dbReference type="OrthoDB" id="348976at2759"/>
<feature type="transmembrane region" description="Helical" evidence="10">
    <location>
        <begin position="699"/>
        <end position="726"/>
    </location>
</feature>
<dbReference type="EMBL" id="MU150251">
    <property type="protein sequence ID" value="KAF9464808.1"/>
    <property type="molecule type" value="Genomic_DNA"/>
</dbReference>
<dbReference type="Pfam" id="PF25140">
    <property type="entry name" value="PGAP1_TMD"/>
    <property type="match status" value="1"/>
</dbReference>
<evidence type="ECO:0000256" key="3">
    <source>
        <dbReference type="ARBA" id="ARBA00022448"/>
    </source>
</evidence>
<dbReference type="SUPFAM" id="SSF53474">
    <property type="entry name" value="alpha/beta-Hydrolases"/>
    <property type="match status" value="1"/>
</dbReference>
<evidence type="ECO:0000256" key="1">
    <source>
        <dbReference type="ARBA" id="ARBA00004477"/>
    </source>
</evidence>
<feature type="transmembrane region" description="Helical" evidence="10">
    <location>
        <begin position="628"/>
        <end position="648"/>
    </location>
</feature>
<keyword evidence="3 10" id="KW-0813">Transport</keyword>
<organism evidence="13 14">
    <name type="scientific">Collybia nuda</name>
    <dbReference type="NCBI Taxonomy" id="64659"/>
    <lineage>
        <taxon>Eukaryota</taxon>
        <taxon>Fungi</taxon>
        <taxon>Dikarya</taxon>
        <taxon>Basidiomycota</taxon>
        <taxon>Agaricomycotina</taxon>
        <taxon>Agaricomycetes</taxon>
        <taxon>Agaricomycetidae</taxon>
        <taxon>Agaricales</taxon>
        <taxon>Tricholomatineae</taxon>
        <taxon>Clitocybaceae</taxon>
        <taxon>Collybia</taxon>
    </lineage>
</organism>
<dbReference type="AlphaFoldDB" id="A0A9P5Y7K5"/>
<evidence type="ECO:0000256" key="8">
    <source>
        <dbReference type="ARBA" id="ARBA00022989"/>
    </source>
</evidence>
<dbReference type="Proteomes" id="UP000807353">
    <property type="component" value="Unassembled WGS sequence"/>
</dbReference>
<dbReference type="GO" id="GO:0050185">
    <property type="term" value="F:phosphatidylinositol deacylase activity"/>
    <property type="evidence" value="ECO:0007669"/>
    <property type="project" value="TreeGrafter"/>
</dbReference>
<keyword evidence="7 10" id="KW-0653">Protein transport</keyword>
<evidence type="ECO:0000256" key="9">
    <source>
        <dbReference type="ARBA" id="ARBA00023136"/>
    </source>
</evidence>
<feature type="domain" description="GPI inositol-deacylase transmembrane" evidence="12">
    <location>
        <begin position="689"/>
        <end position="946"/>
    </location>
</feature>
<dbReference type="InterPro" id="IPR012908">
    <property type="entry name" value="PGAP1-ab_dom-like"/>
</dbReference>
<feature type="transmembrane region" description="Helical" evidence="10">
    <location>
        <begin position="675"/>
        <end position="693"/>
    </location>
</feature>
<feature type="transmembrane region" description="Helical" evidence="10">
    <location>
        <begin position="908"/>
        <end position="924"/>
    </location>
</feature>
<dbReference type="InterPro" id="IPR039529">
    <property type="entry name" value="PGAP1/BST1"/>
</dbReference>
<comment type="subcellular location">
    <subcellularLocation>
        <location evidence="1">Endoplasmic reticulum membrane</location>
        <topology evidence="1">Multi-pass membrane protein</topology>
    </subcellularLocation>
</comment>
<evidence type="ECO:0000256" key="6">
    <source>
        <dbReference type="ARBA" id="ARBA00022824"/>
    </source>
</evidence>
<dbReference type="GO" id="GO:0005789">
    <property type="term" value="C:endoplasmic reticulum membrane"/>
    <property type="evidence" value="ECO:0007669"/>
    <property type="project" value="UniProtKB-SubCell"/>
</dbReference>
<keyword evidence="9 10" id="KW-0472">Membrane</keyword>
<evidence type="ECO:0000256" key="10">
    <source>
        <dbReference type="RuleBase" id="RU365011"/>
    </source>
</evidence>
<reference evidence="13" key="1">
    <citation type="submission" date="2020-11" db="EMBL/GenBank/DDBJ databases">
        <authorList>
            <consortium name="DOE Joint Genome Institute"/>
            <person name="Ahrendt S."/>
            <person name="Riley R."/>
            <person name="Andreopoulos W."/>
            <person name="Labutti K."/>
            <person name="Pangilinan J."/>
            <person name="Ruiz-Duenas F.J."/>
            <person name="Barrasa J.M."/>
            <person name="Sanchez-Garcia M."/>
            <person name="Camarero S."/>
            <person name="Miyauchi S."/>
            <person name="Serrano A."/>
            <person name="Linde D."/>
            <person name="Babiker R."/>
            <person name="Drula E."/>
            <person name="Ayuso-Fernandez I."/>
            <person name="Pacheco R."/>
            <person name="Padilla G."/>
            <person name="Ferreira P."/>
            <person name="Barriuso J."/>
            <person name="Kellner H."/>
            <person name="Castanera R."/>
            <person name="Alfaro M."/>
            <person name="Ramirez L."/>
            <person name="Pisabarro A.G."/>
            <person name="Kuo A."/>
            <person name="Tritt A."/>
            <person name="Lipzen A."/>
            <person name="He G."/>
            <person name="Yan M."/>
            <person name="Ng V."/>
            <person name="Cullen D."/>
            <person name="Martin F."/>
            <person name="Rosso M.-N."/>
            <person name="Henrissat B."/>
            <person name="Hibbett D."/>
            <person name="Martinez A.T."/>
            <person name="Grigoriev I.V."/>
        </authorList>
    </citation>
    <scope>NUCLEOTIDE SEQUENCE</scope>
    <source>
        <strain evidence="13">CBS 247.69</strain>
    </source>
</reference>
<feature type="transmembrane region" description="Helical" evidence="10">
    <location>
        <begin position="841"/>
        <end position="864"/>
    </location>
</feature>
<dbReference type="Pfam" id="PF07819">
    <property type="entry name" value="PGAP1"/>
    <property type="match status" value="1"/>
</dbReference>
<evidence type="ECO:0000313" key="14">
    <source>
        <dbReference type="Proteomes" id="UP000807353"/>
    </source>
</evidence>
<dbReference type="InterPro" id="IPR029058">
    <property type="entry name" value="AB_hydrolase_fold"/>
</dbReference>
<evidence type="ECO:0000259" key="11">
    <source>
        <dbReference type="Pfam" id="PF07819"/>
    </source>
</evidence>
<gene>
    <name evidence="13" type="ORF">BDZ94DRAFT_1255304</name>
</gene>
<feature type="transmembrane region" description="Helical" evidence="10">
    <location>
        <begin position="747"/>
        <end position="764"/>
    </location>
</feature>
<comment type="similarity">
    <text evidence="2 10">Belongs to the GPI inositol-deacylase family.</text>
</comment>